<accession>A0ABV7ULW5</accession>
<name>A0ABV7ULW5_9HYPH</name>
<evidence type="ECO:0000313" key="4">
    <source>
        <dbReference type="Proteomes" id="UP001595704"/>
    </source>
</evidence>
<reference evidence="4" key="1">
    <citation type="journal article" date="2019" name="Int. J. Syst. Evol. Microbiol.">
        <title>The Global Catalogue of Microorganisms (GCM) 10K type strain sequencing project: providing services to taxonomists for standard genome sequencing and annotation.</title>
        <authorList>
            <consortium name="The Broad Institute Genomics Platform"/>
            <consortium name="The Broad Institute Genome Sequencing Center for Infectious Disease"/>
            <person name="Wu L."/>
            <person name="Ma J."/>
        </authorList>
    </citation>
    <scope>NUCLEOTIDE SEQUENCE [LARGE SCALE GENOMIC DNA]</scope>
    <source>
        <strain evidence="4">KCTC 42282</strain>
    </source>
</reference>
<protein>
    <submittedName>
        <fullName evidence="3">NAD-dependent epimerase/dehydratase family protein</fullName>
    </submittedName>
</protein>
<comment type="caution">
    <text evidence="3">The sequence shown here is derived from an EMBL/GenBank/DDBJ whole genome shotgun (WGS) entry which is preliminary data.</text>
</comment>
<keyword evidence="4" id="KW-1185">Reference proteome</keyword>
<dbReference type="InterPro" id="IPR036291">
    <property type="entry name" value="NAD(P)-bd_dom_sf"/>
</dbReference>
<dbReference type="Pfam" id="PF01370">
    <property type="entry name" value="Epimerase"/>
    <property type="match status" value="1"/>
</dbReference>
<gene>
    <name evidence="3" type="ORF">ACFONL_17020</name>
</gene>
<keyword evidence="1" id="KW-0520">NAD</keyword>
<organism evidence="3 4">
    <name type="scientific">Camelimonas fluminis</name>
    <dbReference type="NCBI Taxonomy" id="1576911"/>
    <lineage>
        <taxon>Bacteria</taxon>
        <taxon>Pseudomonadati</taxon>
        <taxon>Pseudomonadota</taxon>
        <taxon>Alphaproteobacteria</taxon>
        <taxon>Hyphomicrobiales</taxon>
        <taxon>Chelatococcaceae</taxon>
        <taxon>Camelimonas</taxon>
    </lineage>
</organism>
<evidence type="ECO:0000259" key="2">
    <source>
        <dbReference type="Pfam" id="PF01370"/>
    </source>
</evidence>
<dbReference type="Gene3D" id="3.40.50.720">
    <property type="entry name" value="NAD(P)-binding Rossmann-like Domain"/>
    <property type="match status" value="1"/>
</dbReference>
<evidence type="ECO:0000256" key="1">
    <source>
        <dbReference type="ARBA" id="ARBA00023027"/>
    </source>
</evidence>
<proteinExistence type="predicted"/>
<dbReference type="RefSeq" id="WP_191318402.1">
    <property type="nucleotide sequence ID" value="NZ_BNCG01000003.1"/>
</dbReference>
<sequence length="297" mass="31738">MSELFVFGLGFSAQGYVRRYGAGYQRIAATRRQAPDNTTDATAASGVVMHAFDGAATTTPDPAIAAALGRASHLLVSAPPDQAGDPALRHFSGVIAGAAGLTHIVYLSTIGVYGDHQGAVIGEDAELRPGSARNRERVAVEQQWLELGRAAGKSVHVLRLSGIYGPGRNQLVKIREGVAHRLIRAGQVFNRIHVDDIAAAIDAAFRRPQTEQRVWNITDSEPCAPQLPIEYAAGLLGVAPPPAIPFEEAELTPMARSFWGENKRVSNRRMREELGVTLAYPSYREGLAALAAAGEGR</sequence>
<dbReference type="InterPro" id="IPR001509">
    <property type="entry name" value="Epimerase_deHydtase"/>
</dbReference>
<dbReference type="EMBL" id="JBHRYC010000086">
    <property type="protein sequence ID" value="MFC3639044.1"/>
    <property type="molecule type" value="Genomic_DNA"/>
</dbReference>
<evidence type="ECO:0000313" key="3">
    <source>
        <dbReference type="EMBL" id="MFC3639044.1"/>
    </source>
</evidence>
<dbReference type="Proteomes" id="UP001595704">
    <property type="component" value="Unassembled WGS sequence"/>
</dbReference>
<feature type="domain" description="NAD-dependent epimerase/dehydratase" evidence="2">
    <location>
        <begin position="98"/>
        <end position="217"/>
    </location>
</feature>
<dbReference type="PANTHER" id="PTHR43574">
    <property type="entry name" value="EPIMERASE-RELATED"/>
    <property type="match status" value="1"/>
</dbReference>
<dbReference type="SUPFAM" id="SSF51735">
    <property type="entry name" value="NAD(P)-binding Rossmann-fold domains"/>
    <property type="match status" value="1"/>
</dbReference>